<keyword evidence="1" id="KW-1133">Transmembrane helix</keyword>
<comment type="caution">
    <text evidence="2">The sequence shown here is derived from an EMBL/GenBank/DDBJ whole genome shotgun (WGS) entry which is preliminary data.</text>
</comment>
<organism evidence="2 3">
    <name type="scientific">Chitinophaga silvisoli</name>
    <dbReference type="NCBI Taxonomy" id="2291814"/>
    <lineage>
        <taxon>Bacteria</taxon>
        <taxon>Pseudomonadati</taxon>
        <taxon>Bacteroidota</taxon>
        <taxon>Chitinophagia</taxon>
        <taxon>Chitinophagales</taxon>
        <taxon>Chitinophagaceae</taxon>
        <taxon>Chitinophaga</taxon>
    </lineage>
</organism>
<keyword evidence="1" id="KW-0472">Membrane</keyword>
<keyword evidence="1" id="KW-0812">Transmembrane</keyword>
<dbReference type="InterPro" id="IPR045385">
    <property type="entry name" value="DUF6526"/>
</dbReference>
<proteinExistence type="predicted"/>
<protein>
    <recommendedName>
        <fullName evidence="4">ABC transporter permease</fullName>
    </recommendedName>
</protein>
<evidence type="ECO:0000313" key="2">
    <source>
        <dbReference type="EMBL" id="RFM31029.1"/>
    </source>
</evidence>
<feature type="transmembrane region" description="Helical" evidence="1">
    <location>
        <begin position="18"/>
        <end position="36"/>
    </location>
</feature>
<keyword evidence="3" id="KW-1185">Reference proteome</keyword>
<name>A0A3E1NSV6_9BACT</name>
<dbReference type="RefSeq" id="WP_116857343.1">
    <property type="nucleotide sequence ID" value="NZ_QTJV01000017.1"/>
</dbReference>
<evidence type="ECO:0008006" key="4">
    <source>
        <dbReference type="Google" id="ProtNLM"/>
    </source>
</evidence>
<dbReference type="EMBL" id="QTJV01000017">
    <property type="protein sequence ID" value="RFM31029.1"/>
    <property type="molecule type" value="Genomic_DNA"/>
</dbReference>
<reference evidence="2 3" key="1">
    <citation type="submission" date="2018-08" db="EMBL/GenBank/DDBJ databases">
        <title>Chitinophaga sp. K20C18050901, a novel bacterium isolated from forest soil.</title>
        <authorList>
            <person name="Wang C."/>
        </authorList>
    </citation>
    <scope>NUCLEOTIDE SEQUENCE [LARGE SCALE GENOMIC DNA]</scope>
    <source>
        <strain evidence="2 3">K20C18050901</strain>
    </source>
</reference>
<dbReference type="AlphaFoldDB" id="A0A3E1NSV6"/>
<gene>
    <name evidence="2" type="ORF">DXN04_31180</name>
</gene>
<evidence type="ECO:0000313" key="3">
    <source>
        <dbReference type="Proteomes" id="UP000261174"/>
    </source>
</evidence>
<dbReference type="OrthoDB" id="765463at2"/>
<dbReference type="Proteomes" id="UP000261174">
    <property type="component" value="Unassembled WGS sequence"/>
</dbReference>
<dbReference type="Pfam" id="PF20136">
    <property type="entry name" value="DUF6526"/>
    <property type="match status" value="1"/>
</dbReference>
<evidence type="ECO:0000256" key="1">
    <source>
        <dbReference type="SAM" id="Phobius"/>
    </source>
</evidence>
<feature type="transmembrane region" description="Helical" evidence="1">
    <location>
        <begin position="42"/>
        <end position="62"/>
    </location>
</feature>
<accession>A0A3E1NSV6</accession>
<sequence length="145" mass="16994">METQNYKNHIRYYPPHHFVFYPVLLVGIIASITFAVRHPDAALEWVFMAILLLIIGWLGFMLRQHYALTTQDRIVRLEVRFRYFALTGQRFEPLEKNLSLGQILALRFASDGEFPGLVKRALAENLSPDQIKRAVKEWQGDYMRV</sequence>